<dbReference type="CDD" id="cd00160">
    <property type="entry name" value="RhoGEF"/>
    <property type="match status" value="1"/>
</dbReference>
<dbReference type="SMART" id="SM00233">
    <property type="entry name" value="PH"/>
    <property type="match status" value="1"/>
</dbReference>
<dbReference type="PROSITE" id="PS50089">
    <property type="entry name" value="ZF_RING_2"/>
    <property type="match status" value="1"/>
</dbReference>
<proteinExistence type="predicted"/>
<dbReference type="Gene3D" id="3.30.40.10">
    <property type="entry name" value="Zinc/RING finger domain, C3HC4 (zinc finger)"/>
    <property type="match status" value="2"/>
</dbReference>
<dbReference type="Pfam" id="PF00621">
    <property type="entry name" value="RhoGEF"/>
    <property type="match status" value="1"/>
</dbReference>
<dbReference type="InterPro" id="IPR011011">
    <property type="entry name" value="Znf_FYVE_PHD"/>
</dbReference>
<dbReference type="PANTHER" id="PTHR12673:SF159">
    <property type="entry name" value="LD03170P"/>
    <property type="match status" value="1"/>
</dbReference>
<dbReference type="GO" id="GO:0005737">
    <property type="term" value="C:cytoplasm"/>
    <property type="evidence" value="ECO:0007669"/>
    <property type="project" value="TreeGrafter"/>
</dbReference>
<evidence type="ECO:0000259" key="10">
    <source>
        <dbReference type="PROSITE" id="PS50010"/>
    </source>
</evidence>
<evidence type="ECO:0000256" key="7">
    <source>
        <dbReference type="ARBA" id="ARBA00023212"/>
    </source>
</evidence>
<dbReference type="SMART" id="SM00325">
    <property type="entry name" value="RhoGEF"/>
    <property type="match status" value="1"/>
</dbReference>
<feature type="domain" description="RING-type" evidence="11">
    <location>
        <begin position="371"/>
        <end position="422"/>
    </location>
</feature>
<keyword evidence="2" id="KW-0963">Cytoplasm</keyword>
<evidence type="ECO:0000256" key="8">
    <source>
        <dbReference type="PROSITE-ProRule" id="PRU00175"/>
    </source>
</evidence>
<keyword evidence="6" id="KW-0862">Zinc</keyword>
<dbReference type="PROSITE" id="PS50010">
    <property type="entry name" value="DH_2"/>
    <property type="match status" value="1"/>
</dbReference>
<dbReference type="InterPro" id="IPR000219">
    <property type="entry name" value="DH_dom"/>
</dbReference>
<feature type="non-terminal residue" evidence="13">
    <location>
        <position position="1"/>
    </location>
</feature>
<dbReference type="InterPro" id="IPR017455">
    <property type="entry name" value="Znf_FYVE-rel"/>
</dbReference>
<evidence type="ECO:0000256" key="5">
    <source>
        <dbReference type="ARBA" id="ARBA00022771"/>
    </source>
</evidence>
<evidence type="ECO:0000256" key="3">
    <source>
        <dbReference type="ARBA" id="ARBA00022658"/>
    </source>
</evidence>
<accession>A0A4P9ZP44</accession>
<dbReference type="PROSITE" id="PS50003">
    <property type="entry name" value="PH_DOMAIN"/>
    <property type="match status" value="1"/>
</dbReference>
<keyword evidence="7" id="KW-0206">Cytoskeleton</keyword>
<dbReference type="GO" id="GO:0008270">
    <property type="term" value="F:zinc ion binding"/>
    <property type="evidence" value="ECO:0007669"/>
    <property type="project" value="UniProtKB-KW"/>
</dbReference>
<evidence type="ECO:0000259" key="12">
    <source>
        <dbReference type="PROSITE" id="PS50178"/>
    </source>
</evidence>
<protein>
    <submittedName>
        <fullName evidence="13">Dbl homology domain-containing protein</fullName>
    </submittedName>
</protein>
<evidence type="ECO:0000313" key="14">
    <source>
        <dbReference type="Proteomes" id="UP000268162"/>
    </source>
</evidence>
<dbReference type="SUPFAM" id="SSF50729">
    <property type="entry name" value="PH domain-like"/>
    <property type="match status" value="1"/>
</dbReference>
<dbReference type="InterPro" id="IPR000306">
    <property type="entry name" value="Znf_FYVE"/>
</dbReference>
<dbReference type="InterPro" id="IPR001841">
    <property type="entry name" value="Znf_RING"/>
</dbReference>
<dbReference type="PANTHER" id="PTHR12673">
    <property type="entry name" value="FACIOGENITAL DYSPLASIA PROTEIN"/>
    <property type="match status" value="1"/>
</dbReference>
<keyword evidence="14" id="KW-1185">Reference proteome</keyword>
<evidence type="ECO:0000259" key="9">
    <source>
        <dbReference type="PROSITE" id="PS50003"/>
    </source>
</evidence>
<reference evidence="14" key="1">
    <citation type="journal article" date="2018" name="Nat. Microbiol.">
        <title>Leveraging single-cell genomics to expand the fungal tree of life.</title>
        <authorList>
            <person name="Ahrendt S.R."/>
            <person name="Quandt C.A."/>
            <person name="Ciobanu D."/>
            <person name="Clum A."/>
            <person name="Salamov A."/>
            <person name="Andreopoulos B."/>
            <person name="Cheng J.F."/>
            <person name="Woyke T."/>
            <person name="Pelin A."/>
            <person name="Henrissat B."/>
            <person name="Reynolds N.K."/>
            <person name="Benny G.L."/>
            <person name="Smith M.E."/>
            <person name="James T.Y."/>
            <person name="Grigoriev I.V."/>
        </authorList>
    </citation>
    <scope>NUCLEOTIDE SEQUENCE [LARGE SCALE GENOMIC DNA]</scope>
    <source>
        <strain evidence="14">RSA 468</strain>
    </source>
</reference>
<dbReference type="Proteomes" id="UP000268162">
    <property type="component" value="Unassembled WGS sequence"/>
</dbReference>
<dbReference type="InterPro" id="IPR035899">
    <property type="entry name" value="DBL_dom_sf"/>
</dbReference>
<evidence type="ECO:0000259" key="11">
    <source>
        <dbReference type="PROSITE" id="PS50089"/>
    </source>
</evidence>
<dbReference type="PROSITE" id="PS50178">
    <property type="entry name" value="ZF_FYVE"/>
    <property type="match status" value="2"/>
</dbReference>
<dbReference type="EMBL" id="ML002968">
    <property type="protein sequence ID" value="RKP35077.1"/>
    <property type="molecule type" value="Genomic_DNA"/>
</dbReference>
<feature type="domain" description="FYVE-type" evidence="12">
    <location>
        <begin position="365"/>
        <end position="422"/>
    </location>
</feature>
<keyword evidence="3" id="KW-0344">Guanine-nucleotide releasing factor</keyword>
<dbReference type="GO" id="GO:0005856">
    <property type="term" value="C:cytoskeleton"/>
    <property type="evidence" value="ECO:0007669"/>
    <property type="project" value="UniProtKB-SubCell"/>
</dbReference>
<feature type="domain" description="PH" evidence="9">
    <location>
        <begin position="241"/>
        <end position="339"/>
    </location>
</feature>
<evidence type="ECO:0000313" key="13">
    <source>
        <dbReference type="EMBL" id="RKP35077.1"/>
    </source>
</evidence>
<evidence type="ECO:0000256" key="4">
    <source>
        <dbReference type="ARBA" id="ARBA00022723"/>
    </source>
</evidence>
<dbReference type="InterPro" id="IPR051092">
    <property type="entry name" value="FYVE_RhoGEF_PH"/>
</dbReference>
<gene>
    <name evidence="13" type="ORF">BJ085DRAFT_8450</name>
</gene>
<dbReference type="InterPro" id="IPR013083">
    <property type="entry name" value="Znf_RING/FYVE/PHD"/>
</dbReference>
<dbReference type="Pfam" id="PF01363">
    <property type="entry name" value="FYVE"/>
    <property type="match status" value="1"/>
</dbReference>
<dbReference type="InterPro" id="IPR011993">
    <property type="entry name" value="PH-like_dom_sf"/>
</dbReference>
<dbReference type="GO" id="GO:0005085">
    <property type="term" value="F:guanyl-nucleotide exchange factor activity"/>
    <property type="evidence" value="ECO:0007669"/>
    <property type="project" value="UniProtKB-KW"/>
</dbReference>
<dbReference type="SUPFAM" id="SSF48065">
    <property type="entry name" value="DBL homology domain (DH-domain)"/>
    <property type="match status" value="1"/>
</dbReference>
<dbReference type="InterPro" id="IPR001849">
    <property type="entry name" value="PH_domain"/>
</dbReference>
<dbReference type="AlphaFoldDB" id="A0A4P9ZP44"/>
<organism evidence="13 14">
    <name type="scientific">Dimargaris cristalligena</name>
    <dbReference type="NCBI Taxonomy" id="215637"/>
    <lineage>
        <taxon>Eukaryota</taxon>
        <taxon>Fungi</taxon>
        <taxon>Fungi incertae sedis</taxon>
        <taxon>Zoopagomycota</taxon>
        <taxon>Kickxellomycotina</taxon>
        <taxon>Dimargaritomycetes</taxon>
        <taxon>Dimargaritales</taxon>
        <taxon>Dimargaritaceae</taxon>
        <taxon>Dimargaris</taxon>
    </lineage>
</organism>
<feature type="non-terminal residue" evidence="13">
    <location>
        <position position="592"/>
    </location>
</feature>
<evidence type="ECO:0000256" key="1">
    <source>
        <dbReference type="ARBA" id="ARBA00004245"/>
    </source>
</evidence>
<keyword evidence="4" id="KW-0479">Metal-binding</keyword>
<evidence type="ECO:0000256" key="6">
    <source>
        <dbReference type="ARBA" id="ARBA00022833"/>
    </source>
</evidence>
<dbReference type="SUPFAM" id="SSF57903">
    <property type="entry name" value="FYVE/PHD zinc finger"/>
    <property type="match status" value="2"/>
</dbReference>
<dbReference type="STRING" id="215637.A0A4P9ZP44"/>
<dbReference type="Pfam" id="PF00169">
    <property type="entry name" value="PH"/>
    <property type="match status" value="1"/>
</dbReference>
<dbReference type="Gene3D" id="1.20.900.10">
    <property type="entry name" value="Dbl homology (DH) domain"/>
    <property type="match status" value="1"/>
</dbReference>
<evidence type="ECO:0000256" key="2">
    <source>
        <dbReference type="ARBA" id="ARBA00022490"/>
    </source>
</evidence>
<feature type="domain" description="DH" evidence="10">
    <location>
        <begin position="7"/>
        <end position="211"/>
    </location>
</feature>
<sequence length="592" mass="66946">PTSPVCKRQRILQEIIATERTYVAGLQLVDRAFYTPLLQAAKHPSTLILTPKRISDIFSNFSDILNVNREFLLQLEGRFGLSPPPPDSTAPPTMPADATGIRIGDIFLSVAPFFKMYSVYIRNFHRAVTLLRTTVDTHPPFRQFVRQVNARSDLKNLTIDSYLMLPIQRLPRYRLLLTDLARHTPGDHSDLPLVTKALGVIQEVAQFVNEMIRQHEMYTTMVSIQKALTGYNDSLIVPGRKFIKRGPVRKICRKNHQPREFFLFTDILIYASPALLENNYNFHRKFPLEECRVIDVPDTPQAPLKNVFQIYSREKSFGVYTETPRLKQEWVGALHRAITEHINARKTLRVDRSIQNYNAPVWIPDEQAVRCLICYEEFSLFRRKHHCRACGHIVCHYCSTKTIVIPGSWESEDKEARACDQCGSDSISAADLPISRRSTAPIAFAEDNRMGMPLCSDPALSFTSSNRMSIISNSSSCSSGGSSILNSSGSSLATSSLLRDHIKYHSARKTDQGRSASWQCCLCLQDFTVFRWRNTCSRCQRAVCSDCLTKRSSQQLLQSGLDGASPLCDVCARGLDPAHVVVNEDGSGWFYR</sequence>
<keyword evidence="5 8" id="KW-0863">Zinc-finger</keyword>
<comment type="subcellular location">
    <subcellularLocation>
        <location evidence="1">Cytoplasm</location>
        <location evidence="1">Cytoskeleton</location>
    </subcellularLocation>
</comment>
<dbReference type="SMART" id="SM00064">
    <property type="entry name" value="FYVE"/>
    <property type="match status" value="1"/>
</dbReference>
<dbReference type="CDD" id="cd00065">
    <property type="entry name" value="FYVE_like_SF"/>
    <property type="match status" value="1"/>
</dbReference>
<feature type="domain" description="FYVE-type" evidence="12">
    <location>
        <begin position="514"/>
        <end position="576"/>
    </location>
</feature>
<dbReference type="Gene3D" id="2.30.29.30">
    <property type="entry name" value="Pleckstrin-homology domain (PH domain)/Phosphotyrosine-binding domain (PTB)"/>
    <property type="match status" value="1"/>
</dbReference>
<name>A0A4P9ZP44_9FUNG</name>